<dbReference type="InterPro" id="IPR007621">
    <property type="entry name" value="TPM_dom"/>
</dbReference>
<keyword evidence="4" id="KW-1185">Reference proteome</keyword>
<dbReference type="Proteomes" id="UP000634139">
    <property type="component" value="Unassembled WGS sequence"/>
</dbReference>
<evidence type="ECO:0000256" key="1">
    <source>
        <dbReference type="SAM" id="Phobius"/>
    </source>
</evidence>
<organism evidence="3 4">
    <name type="scientific">Novosphingobium arvoryzae</name>
    <dbReference type="NCBI Taxonomy" id="1256514"/>
    <lineage>
        <taxon>Bacteria</taxon>
        <taxon>Pseudomonadati</taxon>
        <taxon>Pseudomonadota</taxon>
        <taxon>Alphaproteobacteria</taxon>
        <taxon>Sphingomonadales</taxon>
        <taxon>Sphingomonadaceae</taxon>
        <taxon>Novosphingobium</taxon>
    </lineage>
</organism>
<dbReference type="RefSeq" id="WP_189539201.1">
    <property type="nucleotide sequence ID" value="NZ_BMZD01000002.1"/>
</dbReference>
<gene>
    <name evidence="3" type="ORF">GCM10011617_08620</name>
</gene>
<dbReference type="PANTHER" id="PTHR30373:SF8">
    <property type="entry name" value="BLL7265 PROTEIN"/>
    <property type="match status" value="1"/>
</dbReference>
<dbReference type="PANTHER" id="PTHR30373">
    <property type="entry name" value="UPF0603 PROTEIN YGCG"/>
    <property type="match status" value="1"/>
</dbReference>
<comment type="caution">
    <text evidence="3">The sequence shown here is derived from an EMBL/GenBank/DDBJ whole genome shotgun (WGS) entry which is preliminary data.</text>
</comment>
<evidence type="ECO:0000313" key="4">
    <source>
        <dbReference type="Proteomes" id="UP000634139"/>
    </source>
</evidence>
<keyword evidence="1" id="KW-0812">Transmembrane</keyword>
<evidence type="ECO:0000259" key="2">
    <source>
        <dbReference type="Pfam" id="PF04536"/>
    </source>
</evidence>
<name>A0A918RAS4_9SPHN</name>
<reference evidence="3" key="2">
    <citation type="submission" date="2020-09" db="EMBL/GenBank/DDBJ databases">
        <authorList>
            <person name="Sun Q."/>
            <person name="Kim S."/>
        </authorList>
    </citation>
    <scope>NUCLEOTIDE SEQUENCE</scope>
    <source>
        <strain evidence="3">KCTC 32422</strain>
    </source>
</reference>
<feature type="transmembrane region" description="Helical" evidence="1">
    <location>
        <begin position="82"/>
        <end position="108"/>
    </location>
</feature>
<dbReference type="Pfam" id="PF04536">
    <property type="entry name" value="TPM_phosphatase"/>
    <property type="match status" value="1"/>
</dbReference>
<keyword evidence="1" id="KW-1133">Transmembrane helix</keyword>
<protein>
    <recommendedName>
        <fullName evidence="2">TPM domain-containing protein</fullName>
    </recommendedName>
</protein>
<reference evidence="3" key="1">
    <citation type="journal article" date="2014" name="Int. J. Syst. Evol. Microbiol.">
        <title>Complete genome sequence of Corynebacterium casei LMG S-19264T (=DSM 44701T), isolated from a smear-ripened cheese.</title>
        <authorList>
            <consortium name="US DOE Joint Genome Institute (JGI-PGF)"/>
            <person name="Walter F."/>
            <person name="Albersmeier A."/>
            <person name="Kalinowski J."/>
            <person name="Ruckert C."/>
        </authorList>
    </citation>
    <scope>NUCLEOTIDE SEQUENCE</scope>
    <source>
        <strain evidence="3">KCTC 32422</strain>
    </source>
</reference>
<dbReference type="AlphaFoldDB" id="A0A918RAS4"/>
<feature type="domain" description="TPM" evidence="2">
    <location>
        <begin position="139"/>
        <end position="204"/>
    </location>
</feature>
<dbReference type="EMBL" id="BMZD01000002">
    <property type="protein sequence ID" value="GGZ91599.1"/>
    <property type="molecule type" value="Genomic_DNA"/>
</dbReference>
<sequence>MRAPLLLSPADHARISAAVHAAEQHSAGEIVTIVTDRSDGYTDIALAWAALAAFTALTALSIFPDFFLGLYDRMTGHWDRAWTPAAVLTLGVSFAIVKFIGVLLIQLWPPVKWFLIPRHIKAARVRARAITCFKVGAERRTDGHTGILIYVSLREHRAEIIADSAIAALVSPETWGEAMAAMLIHIRAGDLAEGMIAAVGKVGAVLAEHFPRAENDRNELPDRLIEV</sequence>
<evidence type="ECO:0000313" key="3">
    <source>
        <dbReference type="EMBL" id="GGZ91599.1"/>
    </source>
</evidence>
<proteinExistence type="predicted"/>
<keyword evidence="1" id="KW-0472">Membrane</keyword>
<dbReference type="Gene3D" id="3.10.310.50">
    <property type="match status" value="1"/>
</dbReference>
<accession>A0A918RAS4</accession>
<feature type="transmembrane region" description="Helical" evidence="1">
    <location>
        <begin position="45"/>
        <end position="70"/>
    </location>
</feature>